<evidence type="ECO:0000256" key="1">
    <source>
        <dbReference type="ARBA" id="ARBA00010641"/>
    </source>
</evidence>
<dbReference type="Gene3D" id="1.10.10.10">
    <property type="entry name" value="Winged helix-like DNA-binding domain superfamily/Winged helix DNA-binding domain"/>
    <property type="match status" value="1"/>
</dbReference>
<organism evidence="6 7">
    <name type="scientific">Planctomicrobium piriforme</name>
    <dbReference type="NCBI Taxonomy" id="1576369"/>
    <lineage>
        <taxon>Bacteria</taxon>
        <taxon>Pseudomonadati</taxon>
        <taxon>Planctomycetota</taxon>
        <taxon>Planctomycetia</taxon>
        <taxon>Planctomycetales</taxon>
        <taxon>Planctomycetaceae</taxon>
        <taxon>Planctomicrobium</taxon>
    </lineage>
</organism>
<evidence type="ECO:0000256" key="3">
    <source>
        <dbReference type="ARBA" id="ARBA00023082"/>
    </source>
</evidence>
<dbReference type="STRING" id="1576369.SAMN05421753_107210"/>
<sequence length="178" mass="20951">MPDLQPQERHQKFLRLFTTHEPAIRAFVRRLVPSRADADDVLQEVAIVLWDKFDEFREDGDFRAWAYGIARFKVLSRLRDISRDRIVLSTDVVEMIAESSLEDEFRLQRERDVLENCFKKVSPKNRDLLAQAYQPDAKIQEVAAQSGRTVGGFYQWLYRMRSMLLECIQRELAREAVS</sequence>
<evidence type="ECO:0000256" key="4">
    <source>
        <dbReference type="ARBA" id="ARBA00023163"/>
    </source>
</evidence>
<evidence type="ECO:0000313" key="7">
    <source>
        <dbReference type="Proteomes" id="UP000199518"/>
    </source>
</evidence>
<keyword evidence="2" id="KW-0805">Transcription regulation</keyword>
<dbReference type="SUPFAM" id="SSF88659">
    <property type="entry name" value="Sigma3 and sigma4 domains of RNA polymerase sigma factors"/>
    <property type="match status" value="1"/>
</dbReference>
<dbReference type="InterPro" id="IPR007627">
    <property type="entry name" value="RNA_pol_sigma70_r2"/>
</dbReference>
<dbReference type="PANTHER" id="PTHR43133:SF51">
    <property type="entry name" value="RNA POLYMERASE SIGMA FACTOR"/>
    <property type="match status" value="1"/>
</dbReference>
<dbReference type="Proteomes" id="UP000199518">
    <property type="component" value="Unassembled WGS sequence"/>
</dbReference>
<feature type="domain" description="RNA polymerase sigma-70 region 2" evidence="5">
    <location>
        <begin position="16"/>
        <end position="83"/>
    </location>
</feature>
<gene>
    <name evidence="6" type="ORF">SAMN05421753_107210</name>
</gene>
<dbReference type="AlphaFoldDB" id="A0A1I3H1D2"/>
<dbReference type="SUPFAM" id="SSF88946">
    <property type="entry name" value="Sigma2 domain of RNA polymerase sigma factors"/>
    <property type="match status" value="1"/>
</dbReference>
<dbReference type="Pfam" id="PF04542">
    <property type="entry name" value="Sigma70_r2"/>
    <property type="match status" value="1"/>
</dbReference>
<keyword evidence="3" id="KW-0731">Sigma factor</keyword>
<dbReference type="InterPro" id="IPR036388">
    <property type="entry name" value="WH-like_DNA-bd_sf"/>
</dbReference>
<dbReference type="InterPro" id="IPR013325">
    <property type="entry name" value="RNA_pol_sigma_r2"/>
</dbReference>
<keyword evidence="7" id="KW-1185">Reference proteome</keyword>
<protein>
    <submittedName>
        <fullName evidence="6">RNA polymerase sigma-70 factor, ECF subfamily</fullName>
    </submittedName>
</protein>
<dbReference type="NCBIfam" id="TIGR02989">
    <property type="entry name" value="Sig-70_gvs1"/>
    <property type="match status" value="1"/>
</dbReference>
<dbReference type="RefSeq" id="WP_092050127.1">
    <property type="nucleotide sequence ID" value="NZ_FOQD01000007.1"/>
</dbReference>
<reference evidence="7" key="1">
    <citation type="submission" date="2016-10" db="EMBL/GenBank/DDBJ databases">
        <authorList>
            <person name="Varghese N."/>
            <person name="Submissions S."/>
        </authorList>
    </citation>
    <scope>NUCLEOTIDE SEQUENCE [LARGE SCALE GENOMIC DNA]</scope>
    <source>
        <strain evidence="7">DSM 26348</strain>
    </source>
</reference>
<dbReference type="GO" id="GO:0006352">
    <property type="term" value="P:DNA-templated transcription initiation"/>
    <property type="evidence" value="ECO:0007669"/>
    <property type="project" value="InterPro"/>
</dbReference>
<evidence type="ECO:0000313" key="6">
    <source>
        <dbReference type="EMBL" id="SFI29436.1"/>
    </source>
</evidence>
<dbReference type="Gene3D" id="1.10.1740.10">
    <property type="match status" value="1"/>
</dbReference>
<proteinExistence type="inferred from homology"/>
<accession>A0A1I3H1D2</accession>
<name>A0A1I3H1D2_9PLAN</name>
<dbReference type="PANTHER" id="PTHR43133">
    <property type="entry name" value="RNA POLYMERASE ECF-TYPE SIGMA FACTO"/>
    <property type="match status" value="1"/>
</dbReference>
<evidence type="ECO:0000259" key="5">
    <source>
        <dbReference type="Pfam" id="PF04542"/>
    </source>
</evidence>
<comment type="similarity">
    <text evidence="1">Belongs to the sigma-70 factor family. ECF subfamily.</text>
</comment>
<dbReference type="NCBIfam" id="TIGR02937">
    <property type="entry name" value="sigma70-ECF"/>
    <property type="match status" value="1"/>
</dbReference>
<dbReference type="GO" id="GO:0016987">
    <property type="term" value="F:sigma factor activity"/>
    <property type="evidence" value="ECO:0007669"/>
    <property type="project" value="UniProtKB-KW"/>
</dbReference>
<dbReference type="InterPro" id="IPR014331">
    <property type="entry name" value="RNA_pol_sigma70_ECF_RHOBA"/>
</dbReference>
<dbReference type="InterPro" id="IPR013324">
    <property type="entry name" value="RNA_pol_sigma_r3/r4-like"/>
</dbReference>
<dbReference type="InterPro" id="IPR014284">
    <property type="entry name" value="RNA_pol_sigma-70_dom"/>
</dbReference>
<keyword evidence="4" id="KW-0804">Transcription</keyword>
<evidence type="ECO:0000256" key="2">
    <source>
        <dbReference type="ARBA" id="ARBA00023015"/>
    </source>
</evidence>
<dbReference type="OrthoDB" id="6383365at2"/>
<dbReference type="EMBL" id="FOQD01000007">
    <property type="protein sequence ID" value="SFI29436.1"/>
    <property type="molecule type" value="Genomic_DNA"/>
</dbReference>
<dbReference type="InterPro" id="IPR039425">
    <property type="entry name" value="RNA_pol_sigma-70-like"/>
</dbReference>